<evidence type="ECO:0000259" key="2">
    <source>
        <dbReference type="Pfam" id="PF19197"/>
    </source>
</evidence>
<dbReference type="EMBL" id="ANHY01000006">
    <property type="protein sequence ID" value="EKV31424.1"/>
    <property type="molecule type" value="Genomic_DNA"/>
</dbReference>
<organism evidence="3 4">
    <name type="scientific">Caenispirillum salinarum AK4</name>
    <dbReference type="NCBI Taxonomy" id="1238182"/>
    <lineage>
        <taxon>Bacteria</taxon>
        <taxon>Pseudomonadati</taxon>
        <taxon>Pseudomonadota</taxon>
        <taxon>Alphaproteobacteria</taxon>
        <taxon>Rhodospirillales</taxon>
        <taxon>Novispirillaceae</taxon>
        <taxon>Caenispirillum</taxon>
    </lineage>
</organism>
<sequence>MSSKAKRTDPKLWDRVKKDITGSDKGGEPGQWSARKAQMAVQEYKRRGGGYEGRKPKTHLDKWTEEDWGTRSGARSRDTGERYLPKKARERMTEEQYRRTTEKKRRDMHRGRQYSRQPPDAERIGAHARGQGEPTKAELYREAQRRDIPNRSRMNKGELARALSE</sequence>
<feature type="compositionally biased region" description="Basic residues" evidence="1">
    <location>
        <begin position="101"/>
        <end position="113"/>
    </location>
</feature>
<gene>
    <name evidence="3" type="ORF">C882_3797</name>
</gene>
<feature type="compositionally biased region" description="Basic and acidic residues" evidence="1">
    <location>
        <begin position="52"/>
        <end position="84"/>
    </location>
</feature>
<reference evidence="3 4" key="1">
    <citation type="journal article" date="2013" name="Genome Announc.">
        <title>Draft Genome Sequence of an Alphaproteobacterium, Caenispirillum salinarum AK4(T), Isolated from a Solar Saltern.</title>
        <authorList>
            <person name="Khatri I."/>
            <person name="Singh A."/>
            <person name="Korpole S."/>
            <person name="Pinnaka A.K."/>
            <person name="Subramanian S."/>
        </authorList>
    </citation>
    <scope>NUCLEOTIDE SEQUENCE [LARGE SCALE GENOMIC DNA]</scope>
    <source>
        <strain evidence="3 4">AK4</strain>
    </source>
</reference>
<feature type="compositionally biased region" description="Basic and acidic residues" evidence="1">
    <location>
        <begin position="135"/>
        <end position="165"/>
    </location>
</feature>
<evidence type="ECO:0000313" key="3">
    <source>
        <dbReference type="EMBL" id="EKV31424.1"/>
    </source>
</evidence>
<dbReference type="STRING" id="1238182.C882_3797"/>
<proteinExistence type="predicted"/>
<keyword evidence="4" id="KW-1185">Reference proteome</keyword>
<name>K9H2Y9_9PROT</name>
<feature type="compositionally biased region" description="Basic and acidic residues" evidence="1">
    <location>
        <begin position="1"/>
        <end position="27"/>
    </location>
</feature>
<feature type="compositionally biased region" description="Basic and acidic residues" evidence="1">
    <location>
        <begin position="90"/>
        <end position="100"/>
    </location>
</feature>
<comment type="caution">
    <text evidence="3">The sequence shown here is derived from an EMBL/GenBank/DDBJ whole genome shotgun (WGS) entry which is preliminary data.</text>
</comment>
<dbReference type="eggNOG" id="ENOG5032RY9">
    <property type="taxonomic scope" value="Bacteria"/>
</dbReference>
<evidence type="ECO:0000256" key="1">
    <source>
        <dbReference type="SAM" id="MobiDB-lite"/>
    </source>
</evidence>
<dbReference type="PATRIC" id="fig|1238182.3.peg.1460"/>
<dbReference type="InterPro" id="IPR043803">
    <property type="entry name" value="DUF5872"/>
</dbReference>
<protein>
    <recommendedName>
        <fullName evidence="2">DUF5872 domain-containing protein</fullName>
    </recommendedName>
</protein>
<accession>K9H2Y9</accession>
<dbReference type="AlphaFoldDB" id="K9H2Y9"/>
<dbReference type="OrthoDB" id="791686at2"/>
<dbReference type="RefSeq" id="WP_009539905.1">
    <property type="nucleotide sequence ID" value="NZ_ANHY01000006.1"/>
</dbReference>
<dbReference type="Proteomes" id="UP000009881">
    <property type="component" value="Unassembled WGS sequence"/>
</dbReference>
<feature type="region of interest" description="Disordered" evidence="1">
    <location>
        <begin position="1"/>
        <end position="165"/>
    </location>
</feature>
<evidence type="ECO:0000313" key="4">
    <source>
        <dbReference type="Proteomes" id="UP000009881"/>
    </source>
</evidence>
<dbReference type="Pfam" id="PF19197">
    <property type="entry name" value="DUF5872"/>
    <property type="match status" value="1"/>
</dbReference>
<feature type="domain" description="DUF5872" evidence="2">
    <location>
        <begin position="8"/>
        <end position="98"/>
    </location>
</feature>